<evidence type="ECO:0000313" key="1">
    <source>
        <dbReference type="EMBL" id="CAG7892704.1"/>
    </source>
</evidence>
<dbReference type="AlphaFoldDB" id="A0A3P6AD00"/>
<protein>
    <submittedName>
        <fullName evidence="1">Uncharacterized protein</fullName>
    </submittedName>
</protein>
<gene>
    <name evidence="2" type="ORF">BRAA02T06229Z</name>
    <name evidence="1" type="ORF">BRAPAZ1V2_A02P16560.2</name>
</gene>
<dbReference type="EMBL" id="LS974618">
    <property type="protein sequence ID" value="CAG7892704.1"/>
    <property type="molecule type" value="Genomic_DNA"/>
</dbReference>
<dbReference type="Gramene" id="A02p16560.2_BraZ1">
    <property type="protein sequence ID" value="A02p16560.2_BraZ1.CDS.1"/>
    <property type="gene ID" value="A02g16560.2_BraZ1"/>
</dbReference>
<dbReference type="EMBL" id="LR031573">
    <property type="protein sequence ID" value="VDC87259.1"/>
    <property type="molecule type" value="Genomic_DNA"/>
</dbReference>
<proteinExistence type="predicted"/>
<dbReference type="Proteomes" id="UP000694005">
    <property type="component" value="Chromosome A02"/>
</dbReference>
<name>A0A3P6AD00_BRACM</name>
<evidence type="ECO:0000313" key="2">
    <source>
        <dbReference type="EMBL" id="VDC87259.1"/>
    </source>
</evidence>
<accession>A0A3P6AD00</accession>
<sequence>MVNLFPISMMVFDNEEQVLCSSTMRLEKASIINLIFDVYDDVNHVYHDGVDEDPTSDILDEENDASFIRIQEVDVITLNLLTMFRRLANLTLKLVLQIRVEKSLASHEIWVTPKICFFKMISSSLRGPKFCDLQ</sequence>
<organism evidence="2">
    <name type="scientific">Brassica campestris</name>
    <name type="common">Field mustard</name>
    <dbReference type="NCBI Taxonomy" id="3711"/>
    <lineage>
        <taxon>Eukaryota</taxon>
        <taxon>Viridiplantae</taxon>
        <taxon>Streptophyta</taxon>
        <taxon>Embryophyta</taxon>
        <taxon>Tracheophyta</taxon>
        <taxon>Spermatophyta</taxon>
        <taxon>Magnoliopsida</taxon>
        <taxon>eudicotyledons</taxon>
        <taxon>Gunneridae</taxon>
        <taxon>Pentapetalae</taxon>
        <taxon>rosids</taxon>
        <taxon>malvids</taxon>
        <taxon>Brassicales</taxon>
        <taxon>Brassicaceae</taxon>
        <taxon>Brassiceae</taxon>
        <taxon>Brassica</taxon>
    </lineage>
</organism>
<reference evidence="2" key="1">
    <citation type="submission" date="2018-11" db="EMBL/GenBank/DDBJ databases">
        <authorList>
            <consortium name="Genoscope - CEA"/>
            <person name="William W."/>
        </authorList>
    </citation>
    <scope>NUCLEOTIDE SEQUENCE</scope>
</reference>